<sequence length="397" mass="45413">MRVFRVSRAEKRFLGMGETGGLKKYLAKARCLTAQSAETDAICFFVGTQSLQSDNQVHQIEFDYENNVINERVYLHKNGEIWHISSAPFDKDILATVYNDTSCSKADMMASIWRLPERVDLSVSDDNLANVPPLELVTSLEAPDYGDMKRILWHPSGDDTDMITLADNHIMMWDLNVSDSRAKMTASAALEGKTQPVFTSGRWNPHHNCKQIATANDTFIRGWDVRSMQQTFTIENAHGQLVRDVDFNPNKQYYMASCGDDCKAKFWDIRNPKTPLKVISDHSHWVWSVRFNHFHDQLVLTSSSDSRVILSNLMSISSEPFGHLIDEDEEEDDKEDEDLKNQEQMREGIIAAYEEHEDSVYAAEWSTADPWLFASLSYDGRLVINKVPRATKYRILL</sequence>
<protein>
    <recommendedName>
        <fullName evidence="5">EIPR1-like beta-propeller domain-containing protein</fullName>
    </recommendedName>
</protein>
<dbReference type="InterPro" id="IPR015943">
    <property type="entry name" value="WD40/YVTN_repeat-like_dom_sf"/>
</dbReference>
<dbReference type="PROSITE" id="PS50082">
    <property type="entry name" value="WD_REPEATS_2"/>
    <property type="match status" value="1"/>
</dbReference>
<evidence type="ECO:0000256" key="2">
    <source>
        <dbReference type="ARBA" id="ARBA00022574"/>
    </source>
</evidence>
<keyword evidence="3" id="KW-0677">Repeat</keyword>
<evidence type="ECO:0000313" key="7">
    <source>
        <dbReference type="Proteomes" id="UP001208570"/>
    </source>
</evidence>
<dbReference type="GO" id="GO:0060341">
    <property type="term" value="P:regulation of cellular localization"/>
    <property type="evidence" value="ECO:0007669"/>
    <property type="project" value="UniProtKB-ARBA"/>
</dbReference>
<keyword evidence="7" id="KW-1185">Reference proteome</keyword>
<dbReference type="GO" id="GO:0016567">
    <property type="term" value="P:protein ubiquitination"/>
    <property type="evidence" value="ECO:0007669"/>
    <property type="project" value="TreeGrafter"/>
</dbReference>
<dbReference type="PANTHER" id="PTHR14205:SF15">
    <property type="entry name" value="EARP AND GARP COMPLEX-INTERACTING PROTEIN 1"/>
    <property type="match status" value="1"/>
</dbReference>
<gene>
    <name evidence="6" type="ORF">LSH36_86g04017</name>
</gene>
<dbReference type="SUPFAM" id="SSF50978">
    <property type="entry name" value="WD40 repeat-like"/>
    <property type="match status" value="1"/>
</dbReference>
<reference evidence="6" key="1">
    <citation type="journal article" date="2023" name="Mol. Biol. Evol.">
        <title>Third-Generation Sequencing Reveals the Adaptive Role of the Epigenome in Three Deep-Sea Polychaetes.</title>
        <authorList>
            <person name="Perez M."/>
            <person name="Aroh O."/>
            <person name="Sun Y."/>
            <person name="Lan Y."/>
            <person name="Juniper S.K."/>
            <person name="Young C.R."/>
            <person name="Angers B."/>
            <person name="Qian P.Y."/>
        </authorList>
    </citation>
    <scope>NUCLEOTIDE SEQUENCE</scope>
    <source>
        <strain evidence="6">P08H-3</strain>
    </source>
</reference>
<evidence type="ECO:0000256" key="3">
    <source>
        <dbReference type="ARBA" id="ARBA00022737"/>
    </source>
</evidence>
<dbReference type="SMART" id="SM00320">
    <property type="entry name" value="WD40"/>
    <property type="match status" value="5"/>
</dbReference>
<dbReference type="PANTHER" id="PTHR14205">
    <property type="entry name" value="WD-REPEAT PROTEIN"/>
    <property type="match status" value="1"/>
</dbReference>
<feature type="domain" description="EIPR1-like beta-propeller" evidence="5">
    <location>
        <begin position="28"/>
        <end position="310"/>
    </location>
</feature>
<dbReference type="FunFam" id="2.130.10.10:FF:000156">
    <property type="entry name" value="protein TSSC1 isoform X1"/>
    <property type="match status" value="1"/>
</dbReference>
<proteinExistence type="inferred from homology"/>
<comment type="similarity">
    <text evidence="1">Belongs to the WD repeat EIPR1 family.</text>
</comment>
<feature type="repeat" description="WD" evidence="4">
    <location>
        <begin position="235"/>
        <end position="277"/>
    </location>
</feature>
<dbReference type="Proteomes" id="UP001208570">
    <property type="component" value="Unassembled WGS sequence"/>
</dbReference>
<dbReference type="AlphaFoldDB" id="A0AAD9K211"/>
<dbReference type="InterPro" id="IPR019775">
    <property type="entry name" value="WD40_repeat_CS"/>
</dbReference>
<dbReference type="Gene3D" id="2.130.10.10">
    <property type="entry name" value="YVTN repeat-like/Quinoprotein amine dehydrogenase"/>
    <property type="match status" value="1"/>
</dbReference>
<dbReference type="InterPro" id="IPR040323">
    <property type="entry name" value="EIPR1"/>
</dbReference>
<dbReference type="InterPro" id="IPR059104">
    <property type="entry name" value="Beta-prop_EIPR1-like"/>
</dbReference>
<dbReference type="PROSITE" id="PS00678">
    <property type="entry name" value="WD_REPEATS_1"/>
    <property type="match status" value="1"/>
</dbReference>
<dbReference type="Pfam" id="PF23609">
    <property type="entry name" value="Beta-prop_EIPR1"/>
    <property type="match status" value="1"/>
</dbReference>
<keyword evidence="2 4" id="KW-0853">WD repeat</keyword>
<evidence type="ECO:0000313" key="6">
    <source>
        <dbReference type="EMBL" id="KAK2163071.1"/>
    </source>
</evidence>
<name>A0AAD9K211_9ANNE</name>
<comment type="caution">
    <text evidence="6">The sequence shown here is derived from an EMBL/GenBank/DDBJ whole genome shotgun (WGS) entry which is preliminary data.</text>
</comment>
<organism evidence="6 7">
    <name type="scientific">Paralvinella palmiformis</name>
    <dbReference type="NCBI Taxonomy" id="53620"/>
    <lineage>
        <taxon>Eukaryota</taxon>
        <taxon>Metazoa</taxon>
        <taxon>Spiralia</taxon>
        <taxon>Lophotrochozoa</taxon>
        <taxon>Annelida</taxon>
        <taxon>Polychaeta</taxon>
        <taxon>Sedentaria</taxon>
        <taxon>Canalipalpata</taxon>
        <taxon>Terebellida</taxon>
        <taxon>Terebelliformia</taxon>
        <taxon>Alvinellidae</taxon>
        <taxon>Paralvinella</taxon>
    </lineage>
</organism>
<evidence type="ECO:0000256" key="1">
    <source>
        <dbReference type="ARBA" id="ARBA00005672"/>
    </source>
</evidence>
<dbReference type="InterPro" id="IPR036322">
    <property type="entry name" value="WD40_repeat_dom_sf"/>
</dbReference>
<accession>A0AAD9K211</accession>
<dbReference type="EMBL" id="JAODUP010000086">
    <property type="protein sequence ID" value="KAK2163071.1"/>
    <property type="molecule type" value="Genomic_DNA"/>
</dbReference>
<evidence type="ECO:0000259" key="5">
    <source>
        <dbReference type="Pfam" id="PF23609"/>
    </source>
</evidence>
<evidence type="ECO:0000256" key="4">
    <source>
        <dbReference type="PROSITE-ProRule" id="PRU00221"/>
    </source>
</evidence>
<dbReference type="Pfam" id="PF00400">
    <property type="entry name" value="WD40"/>
    <property type="match status" value="1"/>
</dbReference>
<dbReference type="InterPro" id="IPR001680">
    <property type="entry name" value="WD40_rpt"/>
</dbReference>
<dbReference type="GO" id="GO:0051049">
    <property type="term" value="P:regulation of transport"/>
    <property type="evidence" value="ECO:0007669"/>
    <property type="project" value="UniProtKB-ARBA"/>
</dbReference>